<evidence type="ECO:0000313" key="3">
    <source>
        <dbReference type="Proteomes" id="UP001518989"/>
    </source>
</evidence>
<feature type="transmembrane region" description="Helical" evidence="1">
    <location>
        <begin position="32"/>
        <end position="54"/>
    </location>
</feature>
<accession>A0ABS3KRV2</accession>
<feature type="transmembrane region" description="Helical" evidence="1">
    <location>
        <begin position="211"/>
        <end position="236"/>
    </location>
</feature>
<keyword evidence="1" id="KW-1133">Transmembrane helix</keyword>
<name>A0ABS3KRV2_9PROT</name>
<protein>
    <submittedName>
        <fullName evidence="2">PepSY domain-containing protein</fullName>
    </submittedName>
</protein>
<reference evidence="2 3" key="1">
    <citation type="submission" date="2020-09" db="EMBL/GenBank/DDBJ databases">
        <title>Roseomonas.</title>
        <authorList>
            <person name="Zhu W."/>
        </authorList>
    </citation>
    <scope>NUCLEOTIDE SEQUENCE [LARGE SCALE GENOMIC DNA]</scope>
    <source>
        <strain evidence="2 3">573</strain>
    </source>
</reference>
<feature type="transmembrane region" description="Helical" evidence="1">
    <location>
        <begin position="168"/>
        <end position="190"/>
    </location>
</feature>
<evidence type="ECO:0000313" key="2">
    <source>
        <dbReference type="EMBL" id="MBO1079323.1"/>
    </source>
</evidence>
<keyword evidence="3" id="KW-1185">Reference proteome</keyword>
<dbReference type="PANTHER" id="PTHR34219:SF1">
    <property type="entry name" value="PEPSY DOMAIN-CONTAINING PROTEIN"/>
    <property type="match status" value="1"/>
</dbReference>
<dbReference type="Pfam" id="PF03929">
    <property type="entry name" value="PepSY_TM"/>
    <property type="match status" value="1"/>
</dbReference>
<feature type="transmembrane region" description="Helical" evidence="1">
    <location>
        <begin position="427"/>
        <end position="451"/>
    </location>
</feature>
<feature type="transmembrane region" description="Helical" evidence="1">
    <location>
        <begin position="378"/>
        <end position="398"/>
    </location>
</feature>
<organism evidence="2 3">
    <name type="scientific">Roseomonas haemaphysalidis</name>
    <dbReference type="NCBI Taxonomy" id="2768162"/>
    <lineage>
        <taxon>Bacteria</taxon>
        <taxon>Pseudomonadati</taxon>
        <taxon>Pseudomonadota</taxon>
        <taxon>Alphaproteobacteria</taxon>
        <taxon>Acetobacterales</taxon>
        <taxon>Roseomonadaceae</taxon>
        <taxon>Roseomonas</taxon>
    </lineage>
</organism>
<comment type="caution">
    <text evidence="2">The sequence shown here is derived from an EMBL/GenBank/DDBJ whole genome shotgun (WGS) entry which is preliminary data.</text>
</comment>
<sequence>MFNGRAPARPRALPPASSTAAEFKAFVARLHFYVGLFVGPFLLVAAVTGVLYVVTPQLEDALYRPQLRTGGTGPARSLAAQAEAAQRQAGPDARLFAIRPATGPGLSTRVMFSDPRLGESESRAVFVDPETLATRGELTVYGTSGILPFRTTLDYLHRNLLLGDFGRYYSELAASWLWIATLGGVLLWLWRRTGGLSRRHPGNARLRTRRLHGLIGVAASLGLLFLSATGLTWSQWAGGRIDSLRGTLGWVTPGVSLALSPGVAAPMGEHAEHQHHGGMPAQAPPDAATRLDAVLAASRAAGIDSPMVEIRLPRPGQAWLVREYDRSWPTQVDTVAIDPVSLRVTSRADFASFPLVAKLVRWGIDMHMGILFGVPNQILMAAVGLGLVGATLYGYRIWWQNRPAPGALPRTLTQSWLRLSPAARASVALAAAAIGWALPMAGLSLAAFLAVDMLRWHLARRSQAGTVPAE</sequence>
<keyword evidence="1" id="KW-0472">Membrane</keyword>
<feature type="transmembrane region" description="Helical" evidence="1">
    <location>
        <begin position="248"/>
        <end position="267"/>
    </location>
</feature>
<gene>
    <name evidence="2" type="ORF">IAI61_09790</name>
</gene>
<keyword evidence="1" id="KW-0812">Transmembrane</keyword>
<dbReference type="EMBL" id="JACTNG010000004">
    <property type="protein sequence ID" value="MBO1079323.1"/>
    <property type="molecule type" value="Genomic_DNA"/>
</dbReference>
<evidence type="ECO:0000256" key="1">
    <source>
        <dbReference type="SAM" id="Phobius"/>
    </source>
</evidence>
<dbReference type="Proteomes" id="UP001518989">
    <property type="component" value="Unassembled WGS sequence"/>
</dbReference>
<dbReference type="PANTHER" id="PTHR34219">
    <property type="entry name" value="IRON-REGULATED INNER MEMBRANE PROTEIN-RELATED"/>
    <property type="match status" value="1"/>
</dbReference>
<proteinExistence type="predicted"/>
<dbReference type="InterPro" id="IPR005625">
    <property type="entry name" value="PepSY-ass_TM"/>
</dbReference>